<dbReference type="InParanoid" id="A0A543ASC5"/>
<sequence>MGSESDLLRPTTPQYRSASLSDLLPSILSVLSVPGEPDTLGLASALTGVEHVVVVLVDGLGYHLYPEAAETSPVLADAWSGGRGQLRRLTTGFPSTTPTSLTSLGTGATPGEHGVVGFTVNVPGTDRMLVHILWDDDPDPRSWQPRATCFERATAGGVAGYVVDGFSSGLSKAAYRGSIHESAREPSELVDGVRRALARPGPSLVLTYYPGVDRAGHLHGVGSPQWHAEVAHVDRLLTDLTAAGPDTAVLVTADHGMLDIGSRVRIEEEPRLRDRVRVIGGEPRARYIYTEPGAAAEVAETWRTFLGDRAWVLTRTEAVASDWFGPVSPDHLARIGDVIAVCTGDTVILGAPESDAPHVDRLVGTHGALSEAEMAIPLWITRGD</sequence>
<reference evidence="1 2" key="1">
    <citation type="submission" date="2019-06" db="EMBL/GenBank/DDBJ databases">
        <title>Sequencing the genomes of 1000 actinobacteria strains.</title>
        <authorList>
            <person name="Klenk H.-P."/>
        </authorList>
    </citation>
    <scope>NUCLEOTIDE SEQUENCE [LARGE SCALE GENOMIC DNA]</scope>
    <source>
        <strain evidence="1 2">DSM 45928</strain>
    </source>
</reference>
<gene>
    <name evidence="1" type="ORF">FB566_0989</name>
</gene>
<dbReference type="GO" id="GO:0016787">
    <property type="term" value="F:hydrolase activity"/>
    <property type="evidence" value="ECO:0007669"/>
    <property type="project" value="UniProtKB-ARBA"/>
</dbReference>
<dbReference type="PANTHER" id="PTHR10151">
    <property type="entry name" value="ECTONUCLEOTIDE PYROPHOSPHATASE/PHOSPHODIESTERASE"/>
    <property type="match status" value="1"/>
</dbReference>
<dbReference type="OrthoDB" id="9779267at2"/>
<dbReference type="PANTHER" id="PTHR10151:SF120">
    <property type="entry name" value="BIS(5'-ADENOSYL)-TRIPHOSPHATASE"/>
    <property type="match status" value="1"/>
</dbReference>
<proteinExistence type="predicted"/>
<dbReference type="SUPFAM" id="SSF53649">
    <property type="entry name" value="Alkaline phosphatase-like"/>
    <property type="match status" value="1"/>
</dbReference>
<dbReference type="Gene3D" id="3.40.720.10">
    <property type="entry name" value="Alkaline Phosphatase, subunit A"/>
    <property type="match status" value="1"/>
</dbReference>
<dbReference type="EMBL" id="VFOW01000001">
    <property type="protein sequence ID" value="TQL75484.1"/>
    <property type="molecule type" value="Genomic_DNA"/>
</dbReference>
<protein>
    <submittedName>
        <fullName evidence="1">Putative AlkP superfamily pyrophosphatase or phosphodiesterase</fullName>
    </submittedName>
</protein>
<dbReference type="InterPro" id="IPR002591">
    <property type="entry name" value="Phosphodiest/P_Trfase"/>
</dbReference>
<evidence type="ECO:0000313" key="2">
    <source>
        <dbReference type="Proteomes" id="UP000317043"/>
    </source>
</evidence>
<comment type="caution">
    <text evidence="1">The sequence shown here is derived from an EMBL/GenBank/DDBJ whole genome shotgun (WGS) entry which is preliminary data.</text>
</comment>
<dbReference type="AlphaFoldDB" id="A0A543ASC5"/>
<accession>A0A543ASC5</accession>
<dbReference type="Pfam" id="PF01663">
    <property type="entry name" value="Phosphodiest"/>
    <property type="match status" value="1"/>
</dbReference>
<name>A0A543ASC5_9ACTN</name>
<dbReference type="RefSeq" id="WP_142035418.1">
    <property type="nucleotide sequence ID" value="NZ_JBHTGS010000001.1"/>
</dbReference>
<organism evidence="1 2">
    <name type="scientific">Stackebrandtia endophytica</name>
    <dbReference type="NCBI Taxonomy" id="1496996"/>
    <lineage>
        <taxon>Bacteria</taxon>
        <taxon>Bacillati</taxon>
        <taxon>Actinomycetota</taxon>
        <taxon>Actinomycetes</taxon>
        <taxon>Glycomycetales</taxon>
        <taxon>Glycomycetaceae</taxon>
        <taxon>Stackebrandtia</taxon>
    </lineage>
</organism>
<dbReference type="Proteomes" id="UP000317043">
    <property type="component" value="Unassembled WGS sequence"/>
</dbReference>
<keyword evidence="2" id="KW-1185">Reference proteome</keyword>
<dbReference type="InterPro" id="IPR017850">
    <property type="entry name" value="Alkaline_phosphatase_core_sf"/>
</dbReference>
<evidence type="ECO:0000313" key="1">
    <source>
        <dbReference type="EMBL" id="TQL75484.1"/>
    </source>
</evidence>